<keyword evidence="7" id="KW-1185">Reference proteome</keyword>
<dbReference type="CDD" id="cd03141">
    <property type="entry name" value="GATase1_Hsp31_like"/>
    <property type="match status" value="1"/>
</dbReference>
<dbReference type="PANTHER" id="PTHR48094:SF11">
    <property type="entry name" value="GLUTATHIONE-INDEPENDENT GLYOXALASE HSP31-RELATED"/>
    <property type="match status" value="1"/>
</dbReference>
<dbReference type="Pfam" id="PF01965">
    <property type="entry name" value="DJ-1_PfpI"/>
    <property type="match status" value="1"/>
</dbReference>
<dbReference type="InterPro" id="IPR029062">
    <property type="entry name" value="Class_I_gatase-like"/>
</dbReference>
<proteinExistence type="inferred from homology"/>
<comment type="caution">
    <text evidence="6">The sequence shown here is derived from an EMBL/GenBank/DDBJ whole genome shotgun (WGS) entry which is preliminary data.</text>
</comment>
<evidence type="ECO:0000313" key="6">
    <source>
        <dbReference type="EMBL" id="TDD76829.1"/>
    </source>
</evidence>
<dbReference type="InterPro" id="IPR002818">
    <property type="entry name" value="DJ-1/PfpI"/>
</dbReference>
<keyword evidence="1" id="KW-0346">Stress response</keyword>
<evidence type="ECO:0000256" key="1">
    <source>
        <dbReference type="ARBA" id="ARBA00023016"/>
    </source>
</evidence>
<dbReference type="SUPFAM" id="SSF52317">
    <property type="entry name" value="Class I glutamine amidotransferase-like"/>
    <property type="match status" value="2"/>
</dbReference>
<protein>
    <submittedName>
        <fullName evidence="6">Thiamine biosynthesis protein ThiJ</fullName>
    </submittedName>
</protein>
<gene>
    <name evidence="6" type="ORF">E1298_30085</name>
</gene>
<keyword evidence="2" id="KW-0456">Lyase</keyword>
<organism evidence="6 7">
    <name type="scientific">Actinomadura rubrisoli</name>
    <dbReference type="NCBI Taxonomy" id="2530368"/>
    <lineage>
        <taxon>Bacteria</taxon>
        <taxon>Bacillati</taxon>
        <taxon>Actinomycetota</taxon>
        <taxon>Actinomycetes</taxon>
        <taxon>Streptosporangiales</taxon>
        <taxon>Thermomonosporaceae</taxon>
        <taxon>Actinomadura</taxon>
    </lineage>
</organism>
<dbReference type="Proteomes" id="UP000294513">
    <property type="component" value="Unassembled WGS sequence"/>
</dbReference>
<name>A0A4R5AXP8_9ACTN</name>
<sequence>MTDRPTDRPLAGARVAVLVESQYIPGELRAIQERFAGYGAQVDLVSRLWDQPSLRFYSTVEPDGDGNVPPLEWIEVSLDVDQVDPSGYDAVIAVANYPTVRMRYLDAPATSEIAAEAVRQVPAVRFMRRAMQDRRVIKAAPCHALWLLTPSPDLLAGRTVTCNGVLIADVLNAGAVYTPPPAQTPVDDQVVVDDDLVTSTSWHATGTLVDTVRDLIISRRESGVPEPAEAAAAGTGAAPATESGAARTGGGPSGRRGKVLTLLSEWGYWGEELIGPLDELDRAGYAVDFCTPTGKRPNAIPVSMDADFFDPPLQRTVTSPEMAARVREMDDPSTEQGARLQDPISLAGWFPQRPYFAHPQFVRLLENYRRALGAAERRAVEEYDALLIVGGSGPIVDMVNNQRVHDLILAFHKAGKPIAAECYGVACLAFARDMNQRACILEGKHVTGHCLEYDYQDGTHFVESRDTFLDFNMGPPPYPLEFILRDATAPDGAYHGNFGSPTSVIVDYPFITGRSTGDSVLTGSKLVEVLDDGLRRWGW</sequence>
<dbReference type="OrthoDB" id="9792284at2"/>
<feature type="compositionally biased region" description="Low complexity" evidence="4">
    <location>
        <begin position="225"/>
        <end position="246"/>
    </location>
</feature>
<evidence type="ECO:0000313" key="7">
    <source>
        <dbReference type="Proteomes" id="UP000294513"/>
    </source>
</evidence>
<dbReference type="GO" id="GO:0019172">
    <property type="term" value="F:glyoxalase III activity"/>
    <property type="evidence" value="ECO:0007669"/>
    <property type="project" value="TreeGrafter"/>
</dbReference>
<dbReference type="InterPro" id="IPR050325">
    <property type="entry name" value="Prot/Nucl_acid_deglycase"/>
</dbReference>
<dbReference type="Pfam" id="PF17124">
    <property type="entry name" value="ThiJ_like"/>
    <property type="match status" value="1"/>
</dbReference>
<dbReference type="EMBL" id="SMKU01000203">
    <property type="protein sequence ID" value="TDD76829.1"/>
    <property type="molecule type" value="Genomic_DNA"/>
</dbReference>
<evidence type="ECO:0000256" key="2">
    <source>
        <dbReference type="ARBA" id="ARBA00023239"/>
    </source>
</evidence>
<dbReference type="GO" id="GO:0019243">
    <property type="term" value="P:methylglyoxal catabolic process to D-lactate via S-lactoyl-glutathione"/>
    <property type="evidence" value="ECO:0007669"/>
    <property type="project" value="TreeGrafter"/>
</dbReference>
<accession>A0A4R5AXP8</accession>
<dbReference type="AlphaFoldDB" id="A0A4R5AXP8"/>
<dbReference type="PANTHER" id="PTHR48094">
    <property type="entry name" value="PROTEIN/NUCLEIC ACID DEGLYCASE DJ-1-RELATED"/>
    <property type="match status" value="1"/>
</dbReference>
<dbReference type="Gene3D" id="3.40.50.880">
    <property type="match status" value="2"/>
</dbReference>
<comment type="similarity">
    <text evidence="3">Belongs to the peptidase C56 family. HSP31-like subfamily.</text>
</comment>
<feature type="domain" description="DJ-1/PfpI" evidence="5">
    <location>
        <begin position="118"/>
        <end position="204"/>
    </location>
</feature>
<evidence type="ECO:0000256" key="4">
    <source>
        <dbReference type="SAM" id="MobiDB-lite"/>
    </source>
</evidence>
<dbReference type="RefSeq" id="WP_131899200.1">
    <property type="nucleotide sequence ID" value="NZ_SMKU01000203.1"/>
</dbReference>
<dbReference type="GO" id="GO:0005737">
    <property type="term" value="C:cytoplasm"/>
    <property type="evidence" value="ECO:0007669"/>
    <property type="project" value="TreeGrafter"/>
</dbReference>
<reference evidence="6 7" key="1">
    <citation type="submission" date="2019-03" db="EMBL/GenBank/DDBJ databases">
        <title>Draft genome sequences of novel Actinobacteria.</title>
        <authorList>
            <person name="Sahin N."/>
            <person name="Ay H."/>
            <person name="Saygin H."/>
        </authorList>
    </citation>
    <scope>NUCLEOTIDE SEQUENCE [LARGE SCALE GENOMIC DNA]</scope>
    <source>
        <strain evidence="6 7">H3C3</strain>
    </source>
</reference>
<dbReference type="InterPro" id="IPR032633">
    <property type="entry name" value="ThiJ-like"/>
</dbReference>
<evidence type="ECO:0000259" key="5">
    <source>
        <dbReference type="Pfam" id="PF01965"/>
    </source>
</evidence>
<feature type="region of interest" description="Disordered" evidence="4">
    <location>
        <begin position="223"/>
        <end position="256"/>
    </location>
</feature>
<evidence type="ECO:0000256" key="3">
    <source>
        <dbReference type="ARBA" id="ARBA00038493"/>
    </source>
</evidence>